<dbReference type="KEGG" id="hbu:Hbut_0710"/>
<evidence type="ECO:0000256" key="1">
    <source>
        <dbReference type="ARBA" id="ARBA00023118"/>
    </source>
</evidence>
<dbReference type="STRING" id="415426.Hbut_0710"/>
<dbReference type="RefSeq" id="WP_011821883.1">
    <property type="nucleotide sequence ID" value="NC_008818.1"/>
</dbReference>
<keyword evidence="1" id="KW-0051">Antiviral defense</keyword>
<feature type="domain" description="CRISPR type III-associated protein" evidence="2">
    <location>
        <begin position="20"/>
        <end position="330"/>
    </location>
</feature>
<dbReference type="PANTHER" id="PTHR36700:SF1">
    <property type="entry name" value="CRISPR SYSTEM CMR SUBUNIT CMR4"/>
    <property type="match status" value="1"/>
</dbReference>
<dbReference type="PANTHER" id="PTHR36700">
    <property type="entry name" value="CRISPR SYSTEM CMR SUBUNIT CMR4"/>
    <property type="match status" value="1"/>
</dbReference>
<evidence type="ECO:0000259" key="2">
    <source>
        <dbReference type="Pfam" id="PF03787"/>
    </source>
</evidence>
<dbReference type="AlphaFoldDB" id="A2BKQ4"/>
<gene>
    <name evidence="3" type="ordered locus">Hbut_0710</name>
</gene>
<dbReference type="EMBL" id="CP000493">
    <property type="protein sequence ID" value="ABM80565.1"/>
    <property type="molecule type" value="Genomic_DNA"/>
</dbReference>
<proteinExistence type="predicted"/>
<protein>
    <submittedName>
        <fullName evidence="3">DNA repair (RAMP superfamily)</fullName>
    </submittedName>
</protein>
<dbReference type="OrthoDB" id="21426at2157"/>
<dbReference type="Pfam" id="PF03787">
    <property type="entry name" value="RAMPs"/>
    <property type="match status" value="1"/>
</dbReference>
<evidence type="ECO:0000313" key="3">
    <source>
        <dbReference type="EMBL" id="ABM80565.1"/>
    </source>
</evidence>
<accession>A2BKQ4</accession>
<dbReference type="NCBIfam" id="TIGR02580">
    <property type="entry name" value="cas_RAMP_Cmr4"/>
    <property type="match status" value="1"/>
</dbReference>
<dbReference type="InterPro" id="IPR013410">
    <property type="entry name" value="CRISPR-assoc_RAMP_Cmr4"/>
</dbReference>
<dbReference type="GO" id="GO:0051607">
    <property type="term" value="P:defense response to virus"/>
    <property type="evidence" value="ECO:0007669"/>
    <property type="project" value="UniProtKB-KW"/>
</dbReference>
<organism evidence="3 4">
    <name type="scientific">Hyperthermus butylicus (strain DSM 5456 / JCM 9403 / PLM1-5)</name>
    <dbReference type="NCBI Taxonomy" id="415426"/>
    <lineage>
        <taxon>Archaea</taxon>
        <taxon>Thermoproteota</taxon>
        <taxon>Thermoprotei</taxon>
        <taxon>Desulfurococcales</taxon>
        <taxon>Pyrodictiaceae</taxon>
        <taxon>Hyperthermus</taxon>
    </lineage>
</organism>
<dbReference type="InterPro" id="IPR005537">
    <property type="entry name" value="RAMP_III_fam"/>
</dbReference>
<dbReference type="GeneID" id="4782710"/>
<dbReference type="HOGENOM" id="CLU_047795_0_0_2"/>
<dbReference type="EnsemblBacteria" id="ABM80565">
    <property type="protein sequence ID" value="ABM80565"/>
    <property type="gene ID" value="Hbut_0710"/>
</dbReference>
<dbReference type="eggNOG" id="arCOG02657">
    <property type="taxonomic scope" value="Archaea"/>
</dbReference>
<evidence type="ECO:0000313" key="4">
    <source>
        <dbReference type="Proteomes" id="UP000002593"/>
    </source>
</evidence>
<sequence>MAQQAGNGRPLAGFLVLGYAVTPLHPGVGRAPGAVDLPVQRDPMGYPMVYASSVKGALKAECAKQAGDKCFDDRGRIKCNDKDEDCALCCCLFGHEPEAAEAASSVLSVLDLVPLFFPVPSLSHGYLYITTPYLARRAYSVMEAIGTSGEYNKLMKLLENIAKQELGEGEAAGCVDDRKVYVGTDELNVKKKLGNCEDLSFVAKLGGLAGDIQSRMIVVSDAVGPLYVEKGLIRVTRVRLRLDTKTVAEGGLWTEEYIPQGTIFLSGFIAALPKKNTYCKHVNGIESGVIKDSGDLKNLITKLAEKLKKTNNVFYAIIGGKETVGRGLIKFTIALPQGQQ</sequence>
<dbReference type="Proteomes" id="UP000002593">
    <property type="component" value="Chromosome"/>
</dbReference>
<keyword evidence="4" id="KW-1185">Reference proteome</keyword>
<reference evidence="3 4" key="1">
    <citation type="journal article" date="2007" name="Archaea">
        <title>The genome of Hyperthermus butylicus: a sulfur-reducing, peptide fermenting, neutrophilic Crenarchaeote growing up to 108 degrees C.</title>
        <authorList>
            <person name="Brugger K."/>
            <person name="Chen L."/>
            <person name="Stark M."/>
            <person name="Zibat A."/>
            <person name="Redder P."/>
            <person name="Ruepp A."/>
            <person name="Awayez M."/>
            <person name="She Q."/>
            <person name="Garrett R.A."/>
            <person name="Klenk H.P."/>
        </authorList>
    </citation>
    <scope>NUCLEOTIDE SEQUENCE [LARGE SCALE GENOMIC DNA]</scope>
    <source>
        <strain evidence="4">DSM 5456 / JCM 9403 / PLM1-5</strain>
    </source>
</reference>
<name>A2BKQ4_HYPBU</name>